<keyword evidence="3" id="KW-0862">Zinc</keyword>
<dbReference type="InterPro" id="IPR036864">
    <property type="entry name" value="Zn2-C6_fun-type_DNA-bd_sf"/>
</dbReference>
<dbReference type="InterPro" id="IPR007219">
    <property type="entry name" value="XnlR_reg_dom"/>
</dbReference>
<evidence type="ECO:0000256" key="2">
    <source>
        <dbReference type="ARBA" id="ARBA00022723"/>
    </source>
</evidence>
<dbReference type="GO" id="GO:0043565">
    <property type="term" value="F:sequence-specific DNA binding"/>
    <property type="evidence" value="ECO:0007669"/>
    <property type="project" value="TreeGrafter"/>
</dbReference>
<evidence type="ECO:0000256" key="5">
    <source>
        <dbReference type="ARBA" id="ARBA00023125"/>
    </source>
</evidence>
<dbReference type="GO" id="GO:0008270">
    <property type="term" value="F:zinc ion binding"/>
    <property type="evidence" value="ECO:0007669"/>
    <property type="project" value="InterPro"/>
</dbReference>
<evidence type="ECO:0000256" key="4">
    <source>
        <dbReference type="ARBA" id="ARBA00023015"/>
    </source>
</evidence>
<evidence type="ECO:0000256" key="1">
    <source>
        <dbReference type="ARBA" id="ARBA00004123"/>
    </source>
</evidence>
<dbReference type="PANTHER" id="PTHR47782">
    <property type="entry name" value="ZN(II)2CYS6 TRANSCRIPTION FACTOR (EUROFUNG)-RELATED"/>
    <property type="match status" value="1"/>
</dbReference>
<dbReference type="GO" id="GO:0045944">
    <property type="term" value="P:positive regulation of transcription by RNA polymerase II"/>
    <property type="evidence" value="ECO:0007669"/>
    <property type="project" value="TreeGrafter"/>
</dbReference>
<keyword evidence="6" id="KW-0804">Transcription</keyword>
<dbReference type="Gene3D" id="4.10.240.10">
    <property type="entry name" value="Zn(2)-C6 fungal-type DNA-binding domain"/>
    <property type="match status" value="1"/>
</dbReference>
<dbReference type="EMBL" id="VCAU01000017">
    <property type="protein sequence ID" value="KAF9891707.1"/>
    <property type="molecule type" value="Genomic_DNA"/>
</dbReference>
<dbReference type="GO" id="GO:0005634">
    <property type="term" value="C:nucleus"/>
    <property type="evidence" value="ECO:0007669"/>
    <property type="project" value="UniProtKB-SubCell"/>
</dbReference>
<comment type="caution">
    <text evidence="9">The sequence shown here is derived from an EMBL/GenBank/DDBJ whole genome shotgun (WGS) entry which is preliminary data.</text>
</comment>
<name>A0AAD4CU06_ASPNN</name>
<dbReference type="Pfam" id="PF04082">
    <property type="entry name" value="Fungal_trans"/>
    <property type="match status" value="1"/>
</dbReference>
<evidence type="ECO:0000256" key="6">
    <source>
        <dbReference type="ARBA" id="ARBA00023163"/>
    </source>
</evidence>
<dbReference type="GO" id="GO:0000981">
    <property type="term" value="F:DNA-binding transcription factor activity, RNA polymerase II-specific"/>
    <property type="evidence" value="ECO:0007669"/>
    <property type="project" value="InterPro"/>
</dbReference>
<keyword evidence="10" id="KW-1185">Reference proteome</keyword>
<evidence type="ECO:0000256" key="3">
    <source>
        <dbReference type="ARBA" id="ARBA00022833"/>
    </source>
</evidence>
<dbReference type="InterPro" id="IPR052202">
    <property type="entry name" value="Yeast_MetPath_Reg"/>
</dbReference>
<dbReference type="Proteomes" id="UP001194746">
    <property type="component" value="Unassembled WGS sequence"/>
</dbReference>
<evidence type="ECO:0000313" key="9">
    <source>
        <dbReference type="EMBL" id="KAF9891707.1"/>
    </source>
</evidence>
<keyword evidence="2" id="KW-0479">Metal-binding</keyword>
<evidence type="ECO:0000259" key="8">
    <source>
        <dbReference type="SMART" id="SM00906"/>
    </source>
</evidence>
<keyword evidence="5" id="KW-0238">DNA-binding</keyword>
<keyword evidence="4" id="KW-0805">Transcription regulation</keyword>
<proteinExistence type="predicted"/>
<dbReference type="SMART" id="SM00906">
    <property type="entry name" value="Fungal_trans"/>
    <property type="match status" value="1"/>
</dbReference>
<feature type="domain" description="Xylanolytic transcriptional activator regulatory" evidence="8">
    <location>
        <begin position="248"/>
        <end position="322"/>
    </location>
</feature>
<reference evidence="9" key="1">
    <citation type="journal article" date="2019" name="Beilstein J. Org. Chem.">
        <title>Nanangenines: drimane sesquiterpenoids as the dominant metabolite cohort of a novel Australian fungus, Aspergillus nanangensis.</title>
        <authorList>
            <person name="Lacey H.J."/>
            <person name="Gilchrist C.L.M."/>
            <person name="Crombie A."/>
            <person name="Kalaitzis J.A."/>
            <person name="Vuong D."/>
            <person name="Rutledge P.J."/>
            <person name="Turner P."/>
            <person name="Pitt J.I."/>
            <person name="Lacey E."/>
            <person name="Chooi Y.H."/>
            <person name="Piggott A.M."/>
        </authorList>
    </citation>
    <scope>NUCLEOTIDE SEQUENCE</scope>
    <source>
        <strain evidence="9">MST-FP2251</strain>
    </source>
</reference>
<protein>
    <recommendedName>
        <fullName evidence="8">Xylanolytic transcriptional activator regulatory domain-containing protein</fullName>
    </recommendedName>
</protein>
<sequence length="618" mass="69227">MCDALAPSCSSCSEAGEPCLAWNPATRGPAPRSIARYLEERIASLEAGRNVNPGPSGLTSASPAASMPTSAAITHALADITPGFMGLVQDSRLAGCVAVPTQIPSVSRSFDLQDPRSILDEQSSVLCPTSIPARVANILFNIYSNRIVHHYPVFNFTEVEQAFNSVVHTTFPLAELDARSVYIVSMVMAISLSTAARSNFQHAQSLAIALFNNATQHLPTVLTNDLKGLQALLVLIQYTIFNPHAGNCWLLTGISSEACIDLGLHQELPDSVGLDPREREERRRIFWSAWEMEVAVSAGFRRPIRILNRYITTLFPTESRPHAIGGGEATSETMTPTLHAITIFIWRFRQIESEVISILHDNQPLPPNTPSIDIWIARMESNMRSWREEVRQSAAANTYASLQSQWDEIVLYSDIGYPYILVLLYGPSDRVRIPTRPNLMRAFHASVEVATGYWENSNTEFGRIKYAFHPCHQTWSAAIVWIQALQNCKLEISESYTLQQVEEHAHCFSRLFSTISERWRAVSRCLEEFNRLVVPIKQSFAEFVTQRNDDLLQLTMQDPSGSASRIAFDTVDYQDFTPILNPFLTGLEESWVFPTTVMPDDWDVEFGFTMDNIDQMNS</sequence>
<accession>A0AAD4CU06</accession>
<evidence type="ECO:0000313" key="10">
    <source>
        <dbReference type="Proteomes" id="UP001194746"/>
    </source>
</evidence>
<keyword evidence="7" id="KW-0539">Nucleus</keyword>
<gene>
    <name evidence="9" type="ORF">FE257_003719</name>
</gene>
<dbReference type="GO" id="GO:0006351">
    <property type="term" value="P:DNA-templated transcription"/>
    <property type="evidence" value="ECO:0007669"/>
    <property type="project" value="InterPro"/>
</dbReference>
<dbReference type="CDD" id="cd12148">
    <property type="entry name" value="fungal_TF_MHR"/>
    <property type="match status" value="1"/>
</dbReference>
<dbReference type="AlphaFoldDB" id="A0AAD4CU06"/>
<comment type="subcellular location">
    <subcellularLocation>
        <location evidence="1">Nucleus</location>
    </subcellularLocation>
</comment>
<dbReference type="PANTHER" id="PTHR47782:SF1">
    <property type="entry name" value="PYRIMIDINE PATHWAY REGULATORY PROTEIN 1"/>
    <property type="match status" value="1"/>
</dbReference>
<organism evidence="9 10">
    <name type="scientific">Aspergillus nanangensis</name>
    <dbReference type="NCBI Taxonomy" id="2582783"/>
    <lineage>
        <taxon>Eukaryota</taxon>
        <taxon>Fungi</taxon>
        <taxon>Dikarya</taxon>
        <taxon>Ascomycota</taxon>
        <taxon>Pezizomycotina</taxon>
        <taxon>Eurotiomycetes</taxon>
        <taxon>Eurotiomycetidae</taxon>
        <taxon>Eurotiales</taxon>
        <taxon>Aspergillaceae</taxon>
        <taxon>Aspergillus</taxon>
        <taxon>Aspergillus subgen. Circumdati</taxon>
    </lineage>
</organism>
<reference evidence="9" key="2">
    <citation type="submission" date="2020-02" db="EMBL/GenBank/DDBJ databases">
        <authorList>
            <person name="Gilchrist C.L.M."/>
            <person name="Chooi Y.-H."/>
        </authorList>
    </citation>
    <scope>NUCLEOTIDE SEQUENCE</scope>
    <source>
        <strain evidence="9">MST-FP2251</strain>
    </source>
</reference>
<evidence type="ECO:0000256" key="7">
    <source>
        <dbReference type="ARBA" id="ARBA00023242"/>
    </source>
</evidence>